<sequence length="73" mass="7410">MQYYVAVTPCRMLLAGFGASPEAALADAAAFGIRGQALNTHPASPALAAFLSGGTECPSGWDIKNGIAVLSNE</sequence>
<evidence type="ECO:0000313" key="2">
    <source>
        <dbReference type="EMBL" id="CAB4170015.1"/>
    </source>
</evidence>
<protein>
    <submittedName>
        <fullName evidence="2">Uncharacterized protein</fullName>
    </submittedName>
</protein>
<dbReference type="EMBL" id="LR796314">
    <property type="protein sequence ID" value="CAB4136054.1"/>
    <property type="molecule type" value="Genomic_DNA"/>
</dbReference>
<name>A0A6J5PLH4_9CAUD</name>
<gene>
    <name evidence="3" type="ORF">UFOVP1334_16</name>
    <name evidence="1" type="ORF">UFOVP296_9</name>
    <name evidence="2" type="ORF">UFOVP912_28</name>
</gene>
<reference evidence="2" key="1">
    <citation type="submission" date="2020-05" db="EMBL/GenBank/DDBJ databases">
        <authorList>
            <person name="Chiriac C."/>
            <person name="Salcher M."/>
            <person name="Ghai R."/>
            <person name="Kavagutti S V."/>
        </authorList>
    </citation>
    <scope>NUCLEOTIDE SEQUENCE</scope>
</reference>
<evidence type="ECO:0000313" key="3">
    <source>
        <dbReference type="EMBL" id="CAB4199125.1"/>
    </source>
</evidence>
<evidence type="ECO:0000313" key="1">
    <source>
        <dbReference type="EMBL" id="CAB4136054.1"/>
    </source>
</evidence>
<proteinExistence type="predicted"/>
<dbReference type="EMBL" id="LR796853">
    <property type="protein sequence ID" value="CAB4170015.1"/>
    <property type="molecule type" value="Genomic_DNA"/>
</dbReference>
<dbReference type="EMBL" id="LR797283">
    <property type="protein sequence ID" value="CAB4199125.1"/>
    <property type="molecule type" value="Genomic_DNA"/>
</dbReference>
<accession>A0A6J5PLH4</accession>
<organism evidence="2">
    <name type="scientific">uncultured Caudovirales phage</name>
    <dbReference type="NCBI Taxonomy" id="2100421"/>
    <lineage>
        <taxon>Viruses</taxon>
        <taxon>Duplodnaviria</taxon>
        <taxon>Heunggongvirae</taxon>
        <taxon>Uroviricota</taxon>
        <taxon>Caudoviricetes</taxon>
        <taxon>Peduoviridae</taxon>
        <taxon>Maltschvirus</taxon>
        <taxon>Maltschvirus maltsch</taxon>
    </lineage>
</organism>